<proteinExistence type="predicted"/>
<dbReference type="NCBIfam" id="TIGR00066">
    <property type="entry name" value="g_glut_trans"/>
    <property type="match status" value="1"/>
</dbReference>
<comment type="pathway">
    <text evidence="1">Sulfur metabolism; glutathione metabolism.</text>
</comment>
<comment type="caution">
    <text evidence="3">The sequence shown here is derived from an EMBL/GenBank/DDBJ whole genome shotgun (WGS) entry which is preliminary data.</text>
</comment>
<dbReference type="Gene3D" id="3.60.20.40">
    <property type="match status" value="1"/>
</dbReference>
<dbReference type="SUPFAM" id="SSF56235">
    <property type="entry name" value="N-terminal nucleophile aminohydrolases (Ntn hydrolases)"/>
    <property type="match status" value="1"/>
</dbReference>
<dbReference type="Gene3D" id="1.10.246.130">
    <property type="match status" value="1"/>
</dbReference>
<keyword evidence="1" id="KW-0012">Acyltransferase</keyword>
<dbReference type="PANTHER" id="PTHR11686:SF62">
    <property type="entry name" value="GLUTATHIONE HYDROLASE"/>
    <property type="match status" value="1"/>
</dbReference>
<evidence type="ECO:0000313" key="4">
    <source>
        <dbReference type="Proteomes" id="UP001642720"/>
    </source>
</evidence>
<accession>A0ABY2HAD6</accession>
<dbReference type="PANTHER" id="PTHR11686">
    <property type="entry name" value="GAMMA GLUTAMYL TRANSPEPTIDASE"/>
    <property type="match status" value="1"/>
</dbReference>
<dbReference type="InterPro" id="IPR043138">
    <property type="entry name" value="GGT_lsub"/>
</dbReference>
<dbReference type="GeneID" id="300575182"/>
<feature type="signal peptide" evidence="2">
    <location>
        <begin position="1"/>
        <end position="33"/>
    </location>
</feature>
<comment type="function">
    <text evidence="1">Cleaves the gamma-glutamyl peptide bond of glutathione and glutathione conjugates.</text>
</comment>
<dbReference type="Proteomes" id="UP001642720">
    <property type="component" value="Unassembled WGS sequence"/>
</dbReference>
<evidence type="ECO:0000313" key="3">
    <source>
        <dbReference type="EMBL" id="TFB04487.1"/>
    </source>
</evidence>
<keyword evidence="2" id="KW-0732">Signal</keyword>
<reference evidence="3 4" key="1">
    <citation type="submission" date="2018-01" db="EMBL/GenBank/DDBJ databases">
        <title>Genome characterization of the sugarcane-associated fungus Trichoderma ghanense CCMA-1212 and their application in lignocelulose bioconversion.</title>
        <authorList>
            <person name="Steindorff A.S."/>
            <person name="Mendes T.D."/>
            <person name="Vilela E.S.D."/>
            <person name="Rodrigues D.S."/>
            <person name="Formighieri E.F."/>
            <person name="Melo I.S."/>
            <person name="Favaro L.C.L."/>
        </authorList>
    </citation>
    <scope>NUCLEOTIDE SEQUENCE [LARGE SCALE GENOMIC DNA]</scope>
    <source>
        <strain evidence="3 4">CCMA-1212</strain>
    </source>
</reference>
<protein>
    <recommendedName>
        <fullName evidence="1">Glutathione hydrolase</fullName>
        <ecNumber evidence="1">2.3.2.2</ecNumber>
        <ecNumber evidence="1">3.4.19.13</ecNumber>
    </recommendedName>
    <alternativeName>
        <fullName evidence="1">Gamma-glutamyltransferase</fullName>
    </alternativeName>
    <alternativeName>
        <fullName evidence="1">Gamma-glutamyltranspeptidase</fullName>
    </alternativeName>
</protein>
<feature type="chain" id="PRO_5046524716" description="Glutathione hydrolase" evidence="2">
    <location>
        <begin position="34"/>
        <end position="586"/>
    </location>
</feature>
<evidence type="ECO:0000256" key="1">
    <source>
        <dbReference type="RuleBase" id="RU368068"/>
    </source>
</evidence>
<dbReference type="InterPro" id="IPR029055">
    <property type="entry name" value="Ntn_hydrolases_N"/>
</dbReference>
<dbReference type="InterPro" id="IPR000101">
    <property type="entry name" value="GGT_peptidase"/>
</dbReference>
<dbReference type="InterPro" id="IPR043137">
    <property type="entry name" value="GGT_ssub_C"/>
</dbReference>
<comment type="catalytic activity">
    <reaction evidence="1">
        <text>glutathione + H2O = L-cysteinylglycine + L-glutamate</text>
        <dbReference type="Rhea" id="RHEA:28807"/>
        <dbReference type="ChEBI" id="CHEBI:15377"/>
        <dbReference type="ChEBI" id="CHEBI:29985"/>
        <dbReference type="ChEBI" id="CHEBI:57925"/>
        <dbReference type="ChEBI" id="CHEBI:61694"/>
        <dbReference type="EC" id="3.4.19.13"/>
    </reaction>
</comment>
<keyword evidence="1" id="KW-0808">Transferase</keyword>
<evidence type="ECO:0000256" key="2">
    <source>
        <dbReference type="SAM" id="SignalP"/>
    </source>
</evidence>
<dbReference type="PRINTS" id="PR01210">
    <property type="entry name" value="GGTRANSPTASE"/>
</dbReference>
<organism evidence="3 4">
    <name type="scientific">Trichoderma ghanense</name>
    <dbReference type="NCBI Taxonomy" id="65468"/>
    <lineage>
        <taxon>Eukaryota</taxon>
        <taxon>Fungi</taxon>
        <taxon>Dikarya</taxon>
        <taxon>Ascomycota</taxon>
        <taxon>Pezizomycotina</taxon>
        <taxon>Sordariomycetes</taxon>
        <taxon>Hypocreomycetidae</taxon>
        <taxon>Hypocreales</taxon>
        <taxon>Hypocreaceae</taxon>
        <taxon>Trichoderma</taxon>
    </lineage>
</organism>
<dbReference type="EC" id="2.3.2.2" evidence="1"/>
<dbReference type="EC" id="3.4.19.13" evidence="1"/>
<comment type="catalytic activity">
    <reaction evidence="1">
        <text>an S-substituted glutathione + H2O = an S-substituted L-cysteinylglycine + L-glutamate</text>
        <dbReference type="Rhea" id="RHEA:59468"/>
        <dbReference type="ChEBI" id="CHEBI:15377"/>
        <dbReference type="ChEBI" id="CHEBI:29985"/>
        <dbReference type="ChEBI" id="CHEBI:90779"/>
        <dbReference type="ChEBI" id="CHEBI:143103"/>
        <dbReference type="EC" id="3.4.19.13"/>
    </reaction>
</comment>
<dbReference type="RefSeq" id="XP_073560688.1">
    <property type="nucleotide sequence ID" value="XM_073700732.1"/>
</dbReference>
<gene>
    <name evidence="3" type="ORF">CCMA1212_003382</name>
</gene>
<dbReference type="Pfam" id="PF01019">
    <property type="entry name" value="G_glu_transpept"/>
    <property type="match status" value="1"/>
</dbReference>
<keyword evidence="4" id="KW-1185">Reference proteome</keyword>
<name>A0ABY2HAD6_9HYPO</name>
<keyword evidence="1" id="KW-0378">Hydrolase</keyword>
<sequence>MRIEPAAAHGPRLLPSLLLALTLPHALTVQAAALQEIVFQKEARGHLGGVASESRECSAIGRDLLARGGNAVDALVGTTFCVGVIGMYHSGIGGGGFAVLRDANGEYEAIDFREAAPAAAFEDMYKNNVSASVRGGLAVGVPSEIKGLEYMHTKYGVLPWKTVMQGAIHVARNGFRVSSDLVRYMSNTVKADGQTFLTEDPNWATDFAPDGDLVKEGSWMTRKRYADTLDKISEKGSEIFYTGELAKTIVDYVQQTGGSMTLDDMANYRVLTRPVHNVTYRGLTLHGIGSPAGGAVSLQILKIMERYGQGDWSDQDLSRHRLTEAMRFAYAARISLGDPAFVDGDVEGFEKEMLDPKNIDAIHERIWDNQTQATKYYNPHDFYVPENHGTSHIVAADKSGMAVSLTTTVNLLFGAQIVEPQTGIILLLIISNNEMNDFSIPGVSNEFGFAPSVANYIRPGKRPLSSITPIIAAFPNGTLYAAIGAAGGSRIISATAQVLWHVLDGHDAALEEALQRPRLHDQLMPNTVLLEEMFDDEVAVGLERRGHNVTWVRPGLSSVQAVRRFTDGAFEAASEPRQKNSAGYTI</sequence>
<dbReference type="EMBL" id="PPTA01000004">
    <property type="protein sequence ID" value="TFB04487.1"/>
    <property type="molecule type" value="Genomic_DNA"/>
</dbReference>
<comment type="catalytic activity">
    <reaction evidence="1">
        <text>an N-terminal (5-L-glutamyl)-[peptide] + an alpha-amino acid = 5-L-glutamyl amino acid + an N-terminal L-alpha-aminoacyl-[peptide]</text>
        <dbReference type="Rhea" id="RHEA:23904"/>
        <dbReference type="Rhea" id="RHEA-COMP:9780"/>
        <dbReference type="Rhea" id="RHEA-COMP:9795"/>
        <dbReference type="ChEBI" id="CHEBI:77644"/>
        <dbReference type="ChEBI" id="CHEBI:78597"/>
        <dbReference type="ChEBI" id="CHEBI:78599"/>
        <dbReference type="ChEBI" id="CHEBI:78608"/>
        <dbReference type="EC" id="2.3.2.2"/>
    </reaction>
</comment>